<dbReference type="OrthoDB" id="10267127at2759"/>
<reference evidence="2" key="1">
    <citation type="journal article" date="2015" name="Nat. Genet.">
        <title>The genome and transcriptome of the zoonotic hookworm Ancylostoma ceylanicum identify infection-specific gene families.</title>
        <authorList>
            <person name="Schwarz E.M."/>
            <person name="Hu Y."/>
            <person name="Antoshechkin I."/>
            <person name="Miller M.M."/>
            <person name="Sternberg P.W."/>
            <person name="Aroian R.V."/>
        </authorList>
    </citation>
    <scope>NUCLEOTIDE SEQUENCE</scope>
    <source>
        <strain evidence="2">HY135</strain>
    </source>
</reference>
<accession>A0A016SCM3</accession>
<dbReference type="EMBL" id="JARK01001584">
    <property type="protein sequence ID" value="EYB88400.1"/>
    <property type="molecule type" value="Genomic_DNA"/>
</dbReference>
<dbReference type="GO" id="GO:0051015">
    <property type="term" value="F:actin filament binding"/>
    <property type="evidence" value="ECO:0007669"/>
    <property type="project" value="TreeGrafter"/>
</dbReference>
<dbReference type="AlphaFoldDB" id="A0A016SCM3"/>
<dbReference type="PANTHER" id="PTHR15435:SF2">
    <property type="entry name" value="KICSTOR COMPLEX PROTEIN KAPTIN"/>
    <property type="match status" value="1"/>
</dbReference>
<organism evidence="1 2">
    <name type="scientific">Ancylostoma ceylanicum</name>
    <dbReference type="NCBI Taxonomy" id="53326"/>
    <lineage>
        <taxon>Eukaryota</taxon>
        <taxon>Metazoa</taxon>
        <taxon>Ecdysozoa</taxon>
        <taxon>Nematoda</taxon>
        <taxon>Chromadorea</taxon>
        <taxon>Rhabditida</taxon>
        <taxon>Rhabditina</taxon>
        <taxon>Rhabditomorpha</taxon>
        <taxon>Strongyloidea</taxon>
        <taxon>Ancylostomatidae</taxon>
        <taxon>Ancylostomatinae</taxon>
        <taxon>Ancylostoma</taxon>
    </lineage>
</organism>
<dbReference type="Proteomes" id="UP000024635">
    <property type="component" value="Unassembled WGS sequence"/>
</dbReference>
<sequence>MSTEAGERVVDKEYLALLENKLKALKDPKKATAKQFLSDIATYKDQQLFKLITAGSPTQSGFDDDFADIVITPNYLRRVIAPQTCAINKLELVHLVKSDHVQKQHEVATAENNGEENSEVSFTERKFLPFSESNQVLIISDSGKNVGAHVHTCLINAYGRLQFVEENKIVCLPKLLNESCLKSGHSIELSCSDVSTLDDDGSLAVLATFWVELNEHFCPCRHFGAVFRISSTLHVELTSKVEASTPVAHCSIITRMEDSNLRKYWVVYEVGEGLPIYKMQEHSGQVNKIDHALSVFPELTLDVFPGAVTRSSLVHSEKLRWSALGFDTGHVFLSVFSVDTHMVYRKLIKFSGPISVVQFIPSRVQNTPTVCDEEGAGSLNVHEERYLVVSSTLGPVAVWKCSFDEDFLSWNHEFVLKQSEQFDTITSACAIRDLIAVGTYSGVGRLEWLNIKYFISQREFHCLFFSESSVLLVEL</sequence>
<dbReference type="STRING" id="53326.A0A016SCM3"/>
<dbReference type="PANTHER" id="PTHR15435">
    <property type="entry name" value="KICSTOR COMPLEX PROTEIN KAPTIN"/>
    <property type="match status" value="1"/>
</dbReference>
<evidence type="ECO:0000313" key="1">
    <source>
        <dbReference type="EMBL" id="EYB88400.1"/>
    </source>
</evidence>
<gene>
    <name evidence="1" type="primary">Acey_s0248.g97</name>
    <name evidence="1" type="ORF">Y032_0248g97</name>
</gene>
<dbReference type="GO" id="GO:0034198">
    <property type="term" value="P:cellular response to amino acid starvation"/>
    <property type="evidence" value="ECO:0007669"/>
    <property type="project" value="TreeGrafter"/>
</dbReference>
<dbReference type="GO" id="GO:1904262">
    <property type="term" value="P:negative regulation of TORC1 signaling"/>
    <property type="evidence" value="ECO:0007669"/>
    <property type="project" value="TreeGrafter"/>
</dbReference>
<protein>
    <submittedName>
        <fullName evidence="1">Uncharacterized protein</fullName>
    </submittedName>
</protein>
<keyword evidence="2" id="KW-1185">Reference proteome</keyword>
<dbReference type="GO" id="GO:0015629">
    <property type="term" value="C:actin cytoskeleton"/>
    <property type="evidence" value="ECO:0007669"/>
    <property type="project" value="InterPro"/>
</dbReference>
<name>A0A016SCM3_9BILA</name>
<evidence type="ECO:0000313" key="2">
    <source>
        <dbReference type="Proteomes" id="UP000024635"/>
    </source>
</evidence>
<dbReference type="GO" id="GO:0030027">
    <property type="term" value="C:lamellipodium"/>
    <property type="evidence" value="ECO:0007669"/>
    <property type="project" value="TreeGrafter"/>
</dbReference>
<dbReference type="GO" id="GO:0007015">
    <property type="term" value="P:actin filament organization"/>
    <property type="evidence" value="ECO:0007669"/>
    <property type="project" value="InterPro"/>
</dbReference>
<dbReference type="Pfam" id="PF14989">
    <property type="entry name" value="CCDC32"/>
    <property type="match status" value="1"/>
</dbReference>
<dbReference type="InterPro" id="IPR029982">
    <property type="entry name" value="Kptn"/>
</dbReference>
<proteinExistence type="predicted"/>
<dbReference type="InterPro" id="IPR028039">
    <property type="entry name" value="CCDC32"/>
</dbReference>
<comment type="caution">
    <text evidence="1">The sequence shown here is derived from an EMBL/GenBank/DDBJ whole genome shotgun (WGS) entry which is preliminary data.</text>
</comment>